<evidence type="ECO:0000313" key="1">
    <source>
        <dbReference type="EMBL" id="KAK4534438.1"/>
    </source>
</evidence>
<dbReference type="AlphaFoldDB" id="A0AAV9IR93"/>
<dbReference type="Pfam" id="PF06228">
    <property type="entry name" value="ChuX_HutX"/>
    <property type="match status" value="1"/>
</dbReference>
<accession>A0AAV9IR93</accession>
<proteinExistence type="predicted"/>
<protein>
    <submittedName>
        <fullName evidence="1">Uncharacterized protein</fullName>
    </submittedName>
</protein>
<evidence type="ECO:0000313" key="2">
    <source>
        <dbReference type="Proteomes" id="UP001301350"/>
    </source>
</evidence>
<dbReference type="Proteomes" id="UP001301350">
    <property type="component" value="Unassembled WGS sequence"/>
</dbReference>
<dbReference type="SUPFAM" id="SSF144064">
    <property type="entry name" value="Heme iron utilization protein-like"/>
    <property type="match status" value="1"/>
</dbReference>
<name>A0AAV9IR93_CYACA</name>
<dbReference type="InterPro" id="IPR053733">
    <property type="entry name" value="Heme_Transport_Util_sf"/>
</dbReference>
<organism evidence="1 2">
    <name type="scientific">Cyanidium caldarium</name>
    <name type="common">Red alga</name>
    <dbReference type="NCBI Taxonomy" id="2771"/>
    <lineage>
        <taxon>Eukaryota</taxon>
        <taxon>Rhodophyta</taxon>
        <taxon>Bangiophyceae</taxon>
        <taxon>Cyanidiales</taxon>
        <taxon>Cyanidiaceae</taxon>
        <taxon>Cyanidium</taxon>
    </lineage>
</organism>
<gene>
    <name evidence="1" type="ORF">CDCA_CDCA01G0463</name>
</gene>
<dbReference type="InterPro" id="IPR010413">
    <property type="entry name" value="HutX-like"/>
</dbReference>
<keyword evidence="2" id="KW-1185">Reference proteome</keyword>
<dbReference type="Gene3D" id="3.40.1570.10">
    <property type="entry name" value="HemS/ChuS/ChuX like domains"/>
    <property type="match status" value="1"/>
</dbReference>
<comment type="caution">
    <text evidence="1">The sequence shown here is derived from an EMBL/GenBank/DDBJ whole genome shotgun (WGS) entry which is preliminary data.</text>
</comment>
<sequence length="203" mass="22466">MFVAHHSPLPSNYTHSPSPLCTRLRHRVLRARRAPALLSPARMQAPSGAAPARQNAVAAASATYPRLTQFLEACKQLGEVRIIATNAAAVMEAIATLDGLFYADVPRRGMYANVVDHSINLDLHLRLPSVRAVRFEQGTSRGNPPSPTYILRFLGHDKEGTDLVLSLFLSPVGEVPPERVERWMQLRQAYAILTPEQEYVCAF</sequence>
<dbReference type="EMBL" id="JANCYW010000001">
    <property type="protein sequence ID" value="KAK4534438.1"/>
    <property type="molecule type" value="Genomic_DNA"/>
</dbReference>
<reference evidence="1 2" key="1">
    <citation type="submission" date="2022-07" db="EMBL/GenBank/DDBJ databases">
        <title>Genome-wide signatures of adaptation to extreme environments.</title>
        <authorList>
            <person name="Cho C.H."/>
            <person name="Yoon H.S."/>
        </authorList>
    </citation>
    <scope>NUCLEOTIDE SEQUENCE [LARGE SCALE GENOMIC DNA]</scope>
    <source>
        <strain evidence="1 2">DBV 063 E5</strain>
    </source>
</reference>